<evidence type="ECO:0000256" key="1">
    <source>
        <dbReference type="ARBA" id="ARBA00000843"/>
    </source>
</evidence>
<evidence type="ECO:0000259" key="16">
    <source>
        <dbReference type="SMART" id="SM00478"/>
    </source>
</evidence>
<evidence type="ECO:0000256" key="11">
    <source>
        <dbReference type="ARBA" id="ARBA00023004"/>
    </source>
</evidence>
<reference evidence="17 18" key="1">
    <citation type="submission" date="2018-11" db="EMBL/GenBank/DDBJ databases">
        <title>Genome sequencing of Lautropia sp. KCOM 2505 (= ChDC F240).</title>
        <authorList>
            <person name="Kook J.-K."/>
            <person name="Park S.-N."/>
            <person name="Lim Y.K."/>
        </authorList>
    </citation>
    <scope>NUCLEOTIDE SEQUENCE [LARGE SCALE GENOMIC DNA]</scope>
    <source>
        <strain evidence="17 18">KCOM 2505</strain>
    </source>
</reference>
<dbReference type="InterPro" id="IPR004036">
    <property type="entry name" value="Endonuclease-III-like_CS2"/>
</dbReference>
<keyword evidence="7" id="KW-0004">4Fe-4S</keyword>
<evidence type="ECO:0000256" key="10">
    <source>
        <dbReference type="ARBA" id="ARBA00022801"/>
    </source>
</evidence>
<comment type="similarity">
    <text evidence="4">Belongs to the Nth/MutY family.</text>
</comment>
<dbReference type="SMART" id="SM00478">
    <property type="entry name" value="ENDO3c"/>
    <property type="match status" value="1"/>
</dbReference>
<sequence length="464" mass="50053">MRWQRVHGRHHLPWQKTQQTLREEGVVLPYPAADEGMMGQPEAERGGAVQDDQPRAPAAGLAAVLRDPYRVWLSEVMLQQTQVSTVIPYFEAFLQAFPQVTDLAAAPSERVMGLWAGLGYYSRARNLQAAAQQVAAQGGVFPDSTDALQALPGVGRSTAAAIAVFGFGRRAAILDGNVKRVLCRMFAVEGDPASTAVQKRLWALAEAELPGAPHASDAPVPTGSARGSRTAAAGASSPTRRLRAVPDGVHHQDAPAPSPGKPSPVQAADMVAYTQGLMDLGAMVCTRTKPDCAHCPVSRHCQAYREGAQERYPTPRARKAVPVRQVNLLWLQDDAGRVLMEARPEKGLWGGLWSLPELPAVWPESPAVLPQGQRRPAGAQVASGSQLASGLQPVRFGRDWQVAGRFEHVFTHFRMQATLWAPVGDDTGWAILPARERQRWVSAAEAEGAPLPAPILRCVRTLLA</sequence>
<dbReference type="EMBL" id="RRUE01000002">
    <property type="protein sequence ID" value="RRN44122.1"/>
    <property type="molecule type" value="Genomic_DNA"/>
</dbReference>
<keyword evidence="11" id="KW-0408">Iron</keyword>
<evidence type="ECO:0000256" key="8">
    <source>
        <dbReference type="ARBA" id="ARBA00022723"/>
    </source>
</evidence>
<evidence type="ECO:0000256" key="14">
    <source>
        <dbReference type="ARBA" id="ARBA00023295"/>
    </source>
</evidence>
<dbReference type="GO" id="GO:0035485">
    <property type="term" value="F:adenine/guanine mispair binding"/>
    <property type="evidence" value="ECO:0007669"/>
    <property type="project" value="TreeGrafter"/>
</dbReference>
<dbReference type="InterPro" id="IPR023170">
    <property type="entry name" value="HhH_base_excis_C"/>
</dbReference>
<proteinExistence type="inferred from homology"/>
<keyword evidence="18" id="KW-1185">Reference proteome</keyword>
<dbReference type="PROSITE" id="PS01155">
    <property type="entry name" value="ENDONUCLEASE_III_2"/>
    <property type="match status" value="1"/>
</dbReference>
<name>A0A3R8LMK6_9BURK</name>
<dbReference type="SUPFAM" id="SSF48150">
    <property type="entry name" value="DNA-glycosylase"/>
    <property type="match status" value="1"/>
</dbReference>
<dbReference type="Gene3D" id="1.10.1670.10">
    <property type="entry name" value="Helix-hairpin-Helix base-excision DNA repair enzymes (C-terminal)"/>
    <property type="match status" value="2"/>
</dbReference>
<dbReference type="RefSeq" id="WP_125096316.1">
    <property type="nucleotide sequence ID" value="NZ_RRUE01000002.1"/>
</dbReference>
<dbReference type="InterPro" id="IPR011257">
    <property type="entry name" value="DNA_glycosylase"/>
</dbReference>
<dbReference type="Pfam" id="PF00730">
    <property type="entry name" value="HhH-GPD"/>
    <property type="match status" value="1"/>
</dbReference>
<evidence type="ECO:0000256" key="4">
    <source>
        <dbReference type="ARBA" id="ARBA00008343"/>
    </source>
</evidence>
<comment type="function">
    <text evidence="3">Adenine glycosylase active on G-A mispairs. MutY also corrects error-prone DNA synthesis past GO lesions which are due to the oxidatively damaged form of guanine: 7,8-dihydro-8-oxoguanine (8-oxo-dGTP).</text>
</comment>
<dbReference type="EC" id="3.2.2.31" evidence="5"/>
<evidence type="ECO:0000256" key="7">
    <source>
        <dbReference type="ARBA" id="ARBA00022485"/>
    </source>
</evidence>
<keyword evidence="13" id="KW-0234">DNA repair</keyword>
<dbReference type="PANTHER" id="PTHR42944:SF1">
    <property type="entry name" value="ADENINE DNA GLYCOSYLASE"/>
    <property type="match status" value="1"/>
</dbReference>
<evidence type="ECO:0000256" key="12">
    <source>
        <dbReference type="ARBA" id="ARBA00023014"/>
    </source>
</evidence>
<dbReference type="InterPro" id="IPR044298">
    <property type="entry name" value="MIG/MutY"/>
</dbReference>
<dbReference type="InterPro" id="IPR015797">
    <property type="entry name" value="NUDIX_hydrolase-like_dom_sf"/>
</dbReference>
<keyword evidence="10" id="KW-0378">Hydrolase</keyword>
<dbReference type="GO" id="GO:0000701">
    <property type="term" value="F:purine-specific mismatch base pair DNA N-glycosylase activity"/>
    <property type="evidence" value="ECO:0007669"/>
    <property type="project" value="UniProtKB-EC"/>
</dbReference>
<feature type="compositionally biased region" description="Low complexity" evidence="15">
    <location>
        <begin position="222"/>
        <end position="239"/>
    </location>
</feature>
<comment type="catalytic activity">
    <reaction evidence="1">
        <text>Hydrolyzes free adenine bases from 7,8-dihydro-8-oxoguanine:adenine mismatched double-stranded DNA, leaving an apurinic site.</text>
        <dbReference type="EC" id="3.2.2.31"/>
    </reaction>
</comment>
<evidence type="ECO:0000256" key="5">
    <source>
        <dbReference type="ARBA" id="ARBA00012045"/>
    </source>
</evidence>
<evidence type="ECO:0000256" key="6">
    <source>
        <dbReference type="ARBA" id="ARBA00022023"/>
    </source>
</evidence>
<organism evidence="17 18">
    <name type="scientific">Lautropia dentalis</name>
    <dbReference type="NCBI Taxonomy" id="2490857"/>
    <lineage>
        <taxon>Bacteria</taxon>
        <taxon>Pseudomonadati</taxon>
        <taxon>Pseudomonadota</taxon>
        <taxon>Betaproteobacteria</taxon>
        <taxon>Burkholderiales</taxon>
        <taxon>Burkholderiaceae</taxon>
        <taxon>Lautropia</taxon>
    </lineage>
</organism>
<dbReference type="OrthoDB" id="9802365at2"/>
<evidence type="ECO:0000256" key="15">
    <source>
        <dbReference type="SAM" id="MobiDB-lite"/>
    </source>
</evidence>
<feature type="domain" description="HhH-GPD" evidence="16">
    <location>
        <begin position="77"/>
        <end position="225"/>
    </location>
</feature>
<dbReference type="GO" id="GO:0006284">
    <property type="term" value="P:base-excision repair"/>
    <property type="evidence" value="ECO:0007669"/>
    <property type="project" value="InterPro"/>
</dbReference>
<dbReference type="FunFam" id="1.10.340.30:FF:000002">
    <property type="entry name" value="Adenine DNA glycosylase"/>
    <property type="match status" value="1"/>
</dbReference>
<dbReference type="SUPFAM" id="SSF55811">
    <property type="entry name" value="Nudix"/>
    <property type="match status" value="1"/>
</dbReference>
<dbReference type="CDD" id="cd03431">
    <property type="entry name" value="NUDIX_DNA_Glycosylase_C-MutY"/>
    <property type="match status" value="1"/>
</dbReference>
<evidence type="ECO:0000313" key="17">
    <source>
        <dbReference type="EMBL" id="RRN44122.1"/>
    </source>
</evidence>
<keyword evidence="9" id="KW-0227">DNA damage</keyword>
<dbReference type="InterPro" id="IPR003265">
    <property type="entry name" value="HhH-GPD_domain"/>
</dbReference>
<keyword evidence="8" id="KW-0479">Metal-binding</keyword>
<gene>
    <name evidence="17" type="ORF">EHV23_12175</name>
</gene>
<feature type="region of interest" description="Disordered" evidence="15">
    <location>
        <begin position="212"/>
        <end position="266"/>
    </location>
</feature>
<dbReference type="GO" id="GO:0034039">
    <property type="term" value="F:8-oxo-7,8-dihydroguanine DNA N-glycosylase activity"/>
    <property type="evidence" value="ECO:0007669"/>
    <property type="project" value="TreeGrafter"/>
</dbReference>
<evidence type="ECO:0000256" key="2">
    <source>
        <dbReference type="ARBA" id="ARBA00001966"/>
    </source>
</evidence>
<comment type="cofactor">
    <cofactor evidence="2">
        <name>[4Fe-4S] cluster</name>
        <dbReference type="ChEBI" id="CHEBI:49883"/>
    </cofactor>
</comment>
<dbReference type="Proteomes" id="UP000270261">
    <property type="component" value="Unassembled WGS sequence"/>
</dbReference>
<dbReference type="GO" id="GO:0046872">
    <property type="term" value="F:metal ion binding"/>
    <property type="evidence" value="ECO:0007669"/>
    <property type="project" value="UniProtKB-KW"/>
</dbReference>
<dbReference type="PANTHER" id="PTHR42944">
    <property type="entry name" value="ADENINE DNA GLYCOSYLASE"/>
    <property type="match status" value="1"/>
</dbReference>
<evidence type="ECO:0000256" key="3">
    <source>
        <dbReference type="ARBA" id="ARBA00002933"/>
    </source>
</evidence>
<dbReference type="Gene3D" id="1.10.340.30">
    <property type="entry name" value="Hypothetical protein, domain 2"/>
    <property type="match status" value="1"/>
</dbReference>
<feature type="region of interest" description="Disordered" evidence="15">
    <location>
        <begin position="34"/>
        <end position="53"/>
    </location>
</feature>
<dbReference type="AlphaFoldDB" id="A0A3R8LMK6"/>
<evidence type="ECO:0000313" key="18">
    <source>
        <dbReference type="Proteomes" id="UP000270261"/>
    </source>
</evidence>
<evidence type="ECO:0000256" key="13">
    <source>
        <dbReference type="ARBA" id="ARBA00023204"/>
    </source>
</evidence>
<dbReference type="Pfam" id="PF00633">
    <property type="entry name" value="HHH"/>
    <property type="match status" value="1"/>
</dbReference>
<comment type="caution">
    <text evidence="17">The sequence shown here is derived from an EMBL/GenBank/DDBJ whole genome shotgun (WGS) entry which is preliminary data.</text>
</comment>
<dbReference type="CDD" id="cd00056">
    <property type="entry name" value="ENDO3c"/>
    <property type="match status" value="1"/>
</dbReference>
<protein>
    <recommendedName>
        <fullName evidence="6">Adenine DNA glycosylase</fullName>
        <ecNumber evidence="5">3.2.2.31</ecNumber>
    </recommendedName>
</protein>
<dbReference type="GO" id="GO:0051539">
    <property type="term" value="F:4 iron, 4 sulfur cluster binding"/>
    <property type="evidence" value="ECO:0007669"/>
    <property type="project" value="UniProtKB-KW"/>
</dbReference>
<dbReference type="GO" id="GO:0032357">
    <property type="term" value="F:oxidized purine DNA binding"/>
    <property type="evidence" value="ECO:0007669"/>
    <property type="project" value="TreeGrafter"/>
</dbReference>
<accession>A0A3R8LMK6</accession>
<dbReference type="InterPro" id="IPR029119">
    <property type="entry name" value="MutY_C"/>
</dbReference>
<keyword evidence="12" id="KW-0411">Iron-sulfur</keyword>
<dbReference type="Pfam" id="PF14815">
    <property type="entry name" value="NUDIX_4"/>
    <property type="match status" value="1"/>
</dbReference>
<dbReference type="Gene3D" id="3.90.79.10">
    <property type="entry name" value="Nucleoside Triphosphate Pyrophosphohydrolase"/>
    <property type="match status" value="1"/>
</dbReference>
<evidence type="ECO:0000256" key="9">
    <source>
        <dbReference type="ARBA" id="ARBA00022763"/>
    </source>
</evidence>
<dbReference type="InterPro" id="IPR000445">
    <property type="entry name" value="HhH_motif"/>
</dbReference>
<dbReference type="GO" id="GO:0006298">
    <property type="term" value="P:mismatch repair"/>
    <property type="evidence" value="ECO:0007669"/>
    <property type="project" value="TreeGrafter"/>
</dbReference>
<keyword evidence="14" id="KW-0326">Glycosidase</keyword>